<accession>A0ABQ6CGZ2</accession>
<proteinExistence type="predicted"/>
<name>A0ABQ6CGZ2_9HYPH</name>
<dbReference type="EMBL" id="BSPC01000021">
    <property type="protein sequence ID" value="GLS19170.1"/>
    <property type="molecule type" value="Genomic_DNA"/>
</dbReference>
<protein>
    <recommendedName>
        <fullName evidence="3">Transposase</fullName>
    </recommendedName>
</protein>
<evidence type="ECO:0000313" key="2">
    <source>
        <dbReference type="Proteomes" id="UP001156882"/>
    </source>
</evidence>
<gene>
    <name evidence="1" type="ORF">GCM10007874_21870</name>
</gene>
<dbReference type="Proteomes" id="UP001156882">
    <property type="component" value="Unassembled WGS sequence"/>
</dbReference>
<reference evidence="2" key="1">
    <citation type="journal article" date="2019" name="Int. J. Syst. Evol. Microbiol.">
        <title>The Global Catalogue of Microorganisms (GCM) 10K type strain sequencing project: providing services to taxonomists for standard genome sequencing and annotation.</title>
        <authorList>
            <consortium name="The Broad Institute Genomics Platform"/>
            <consortium name="The Broad Institute Genome Sequencing Center for Infectious Disease"/>
            <person name="Wu L."/>
            <person name="Ma J."/>
        </authorList>
    </citation>
    <scope>NUCLEOTIDE SEQUENCE [LARGE SCALE GENOMIC DNA]</scope>
    <source>
        <strain evidence="2">NBRC 101365</strain>
    </source>
</reference>
<evidence type="ECO:0000313" key="1">
    <source>
        <dbReference type="EMBL" id="GLS19170.1"/>
    </source>
</evidence>
<keyword evidence="2" id="KW-1185">Reference proteome</keyword>
<organism evidence="1 2">
    <name type="scientific">Labrys miyagiensis</name>
    <dbReference type="NCBI Taxonomy" id="346912"/>
    <lineage>
        <taxon>Bacteria</taxon>
        <taxon>Pseudomonadati</taxon>
        <taxon>Pseudomonadota</taxon>
        <taxon>Alphaproteobacteria</taxon>
        <taxon>Hyphomicrobiales</taxon>
        <taxon>Xanthobacteraceae</taxon>
        <taxon>Labrys</taxon>
    </lineage>
</organism>
<sequence length="53" mass="6351">MTSRQYVVKVERLPVLRHRSQRRHWIGKAALEYAIQNIIRAAFAICEHEEYRG</sequence>
<evidence type="ECO:0008006" key="3">
    <source>
        <dbReference type="Google" id="ProtNLM"/>
    </source>
</evidence>
<comment type="caution">
    <text evidence="1">The sequence shown here is derived from an EMBL/GenBank/DDBJ whole genome shotgun (WGS) entry which is preliminary data.</text>
</comment>